<name>A0A1K2I0H4_9HYPH</name>
<organism evidence="2 3">
    <name type="scientific">Devosia enhydra</name>
    <dbReference type="NCBI Taxonomy" id="665118"/>
    <lineage>
        <taxon>Bacteria</taxon>
        <taxon>Pseudomonadati</taxon>
        <taxon>Pseudomonadota</taxon>
        <taxon>Alphaproteobacteria</taxon>
        <taxon>Hyphomicrobiales</taxon>
        <taxon>Devosiaceae</taxon>
        <taxon>Devosia</taxon>
    </lineage>
</organism>
<dbReference type="RefSeq" id="WP_177282576.1">
    <property type="nucleotide sequence ID" value="NZ_FPKU01000003.1"/>
</dbReference>
<protein>
    <submittedName>
        <fullName evidence="2">Uncharacterized protein</fullName>
    </submittedName>
</protein>
<evidence type="ECO:0000313" key="3">
    <source>
        <dbReference type="Proteomes" id="UP000183447"/>
    </source>
</evidence>
<feature type="compositionally biased region" description="Pro residues" evidence="1">
    <location>
        <begin position="43"/>
        <end position="53"/>
    </location>
</feature>
<dbReference type="Proteomes" id="UP000183447">
    <property type="component" value="Unassembled WGS sequence"/>
</dbReference>
<keyword evidence="3" id="KW-1185">Reference proteome</keyword>
<sequence length="53" mass="5681">MTRSNRSPREAGAEHAQVFRQFAWNIAGAIAPNGGRQAGTRNPAPPPAQPERS</sequence>
<dbReference type="AlphaFoldDB" id="A0A1K2I0H4"/>
<gene>
    <name evidence="2" type="ORF">SAMN02983003_3054</name>
</gene>
<evidence type="ECO:0000256" key="1">
    <source>
        <dbReference type="SAM" id="MobiDB-lite"/>
    </source>
</evidence>
<evidence type="ECO:0000313" key="2">
    <source>
        <dbReference type="EMBL" id="SFZ85882.1"/>
    </source>
</evidence>
<reference evidence="2 3" key="1">
    <citation type="submission" date="2016-11" db="EMBL/GenBank/DDBJ databases">
        <authorList>
            <person name="Jaros S."/>
            <person name="Januszkiewicz K."/>
            <person name="Wedrychowicz H."/>
        </authorList>
    </citation>
    <scope>NUCLEOTIDE SEQUENCE [LARGE SCALE GENOMIC DNA]</scope>
    <source>
        <strain evidence="2 3">ATCC 23634</strain>
    </source>
</reference>
<dbReference type="EMBL" id="FPKU01000003">
    <property type="protein sequence ID" value="SFZ85882.1"/>
    <property type="molecule type" value="Genomic_DNA"/>
</dbReference>
<feature type="region of interest" description="Disordered" evidence="1">
    <location>
        <begin position="30"/>
        <end position="53"/>
    </location>
</feature>
<proteinExistence type="predicted"/>
<dbReference type="STRING" id="665118.SAMN02983003_3054"/>
<accession>A0A1K2I0H4</accession>